<dbReference type="AlphaFoldDB" id="A0A543KDU5"/>
<gene>
    <name evidence="2" type="ORF">BD293_1868</name>
</gene>
<accession>A0A543KDU5</accession>
<organism evidence="2 3">
    <name type="scientific">Roseinatronobacter monicus</name>
    <dbReference type="NCBI Taxonomy" id="393481"/>
    <lineage>
        <taxon>Bacteria</taxon>
        <taxon>Pseudomonadati</taxon>
        <taxon>Pseudomonadota</taxon>
        <taxon>Alphaproteobacteria</taxon>
        <taxon>Rhodobacterales</taxon>
        <taxon>Paracoccaceae</taxon>
        <taxon>Roseinatronobacter</taxon>
    </lineage>
</organism>
<sequence>MISLDPSVHQFAARFGSHYRYTTQDPLCESIQPYQSDHTLREKGLLSGTLVANQNGWVSVDTIAPGDMVLTFDNGMQRVAAKHHVTLERGAIPLNKAFTMFVPKGALGNRKDMHILPMQELIVESDRAETLFGDPFVLMPAYLLDGYRGIQKQSFDDDLQVFILLFETEQIIYTNGGLLALGQMLASALSDAPHRLHADAAYPRLTQNEMMLVAEWRNDAPIAYPAFAAQSIEETWADLNTKLKL</sequence>
<comment type="caution">
    <text evidence="2">The sequence shown here is derived from an EMBL/GenBank/DDBJ whole genome shotgun (WGS) entry which is preliminary data.</text>
</comment>
<proteinExistence type="predicted"/>
<evidence type="ECO:0000313" key="3">
    <source>
        <dbReference type="Proteomes" id="UP000320582"/>
    </source>
</evidence>
<dbReference type="InterPro" id="IPR028992">
    <property type="entry name" value="Hedgehog/Intein_dom"/>
</dbReference>
<dbReference type="RefSeq" id="WP_142081023.1">
    <property type="nucleotide sequence ID" value="NZ_VFPT01000001.1"/>
</dbReference>
<keyword evidence="3" id="KW-1185">Reference proteome</keyword>
<reference evidence="2 3" key="1">
    <citation type="submission" date="2019-06" db="EMBL/GenBank/DDBJ databases">
        <title>Genomic Encyclopedia of Archaeal and Bacterial Type Strains, Phase II (KMG-II): from individual species to whole genera.</title>
        <authorList>
            <person name="Goeker M."/>
        </authorList>
    </citation>
    <scope>NUCLEOTIDE SEQUENCE [LARGE SCALE GENOMIC DNA]</scope>
    <source>
        <strain evidence="2 3">DSM 18423</strain>
    </source>
</reference>
<evidence type="ECO:0000259" key="1">
    <source>
        <dbReference type="Pfam" id="PF13403"/>
    </source>
</evidence>
<dbReference type="OrthoDB" id="7685535at2"/>
<feature type="domain" description="Hedgehog/Intein (Hint)" evidence="1">
    <location>
        <begin position="45"/>
        <end position="176"/>
    </location>
</feature>
<evidence type="ECO:0000313" key="2">
    <source>
        <dbReference type="EMBL" id="TQM93238.1"/>
    </source>
</evidence>
<dbReference type="Proteomes" id="UP000320582">
    <property type="component" value="Unassembled WGS sequence"/>
</dbReference>
<protein>
    <submittedName>
        <fullName evidence="2">Hint domain-containing protein</fullName>
    </submittedName>
</protein>
<name>A0A543KDU5_9RHOB</name>
<dbReference type="EMBL" id="VFPT01000001">
    <property type="protein sequence ID" value="TQM93238.1"/>
    <property type="molecule type" value="Genomic_DNA"/>
</dbReference>
<dbReference type="Pfam" id="PF13403">
    <property type="entry name" value="Hint_2"/>
    <property type="match status" value="1"/>
</dbReference>